<keyword evidence="4" id="KW-1185">Reference proteome</keyword>
<evidence type="ECO:0000313" key="3">
    <source>
        <dbReference type="EMBL" id="KAB3532802.1"/>
    </source>
</evidence>
<sequence length="477" mass="55482">MAYNQIDQSFFTYERDATTSYLVLKVDRMEKIISHQVEMISNNLIPSILPIHTRVKNNETFLYYNVTSKQNLSQALKRKKLTRDEFLRVLEGMSKGILESSNYFLSDKAFLIDAEYIYVNPEDYQIYFVYLPITLLDYNLQNPIKTLVNLLIAHINPTENLEDHIIHRVLMAVNDEDFNVKEFNKLIIELQNNSWSRSFNSTSQKDKEEIRLKNTHSDSICIKDEEGNQSYKAKTPENCLEGLYSKKVFPLKYKLIVVLYQLLIMVMGLIIGIEMGVFKAETFEITTLLGIVILIATAEYFFFARILTKEKRVEKKIAKAEKEEKKKSRFLNYNMNKKEILSQPSINSRLLMEGINDSTDVIIDSLSNDTMIIDADSYTNPYLTAVKDGTIEKIVISKSSFIIGKLKDQVDYLLMYKSISRIHAEISRVEGRYYIKDLNSKNGTFVNGNRIDSNKEYLLEDGTYVKFADREFLFRQD</sequence>
<dbReference type="PROSITE" id="PS50006">
    <property type="entry name" value="FHA_DOMAIN"/>
    <property type="match status" value="1"/>
</dbReference>
<evidence type="ECO:0000259" key="2">
    <source>
        <dbReference type="PROSITE" id="PS50006"/>
    </source>
</evidence>
<dbReference type="InterPro" id="IPR050923">
    <property type="entry name" value="Cell_Proc_Reg/RNA_Proc"/>
</dbReference>
<dbReference type="AlphaFoldDB" id="A0A833HRY6"/>
<dbReference type="Proteomes" id="UP000465601">
    <property type="component" value="Unassembled WGS sequence"/>
</dbReference>
<dbReference type="SUPFAM" id="SSF49879">
    <property type="entry name" value="SMAD/FHA domain"/>
    <property type="match status" value="1"/>
</dbReference>
<dbReference type="Pfam" id="PF19909">
    <property type="entry name" value="DUF6382"/>
    <property type="match status" value="1"/>
</dbReference>
<gene>
    <name evidence="3" type="ORF">F8153_01675</name>
</gene>
<dbReference type="Pfam" id="PF00498">
    <property type="entry name" value="FHA"/>
    <property type="match status" value="1"/>
</dbReference>
<proteinExistence type="predicted"/>
<name>A0A833HRY6_9FIRM</name>
<dbReference type="PANTHER" id="PTHR23308">
    <property type="entry name" value="NUCLEAR INHIBITOR OF PROTEIN PHOSPHATASE-1"/>
    <property type="match status" value="1"/>
</dbReference>
<dbReference type="InterPro" id="IPR000253">
    <property type="entry name" value="FHA_dom"/>
</dbReference>
<keyword evidence="1" id="KW-1133">Transmembrane helix</keyword>
<feature type="domain" description="FHA" evidence="2">
    <location>
        <begin position="401"/>
        <end position="451"/>
    </location>
</feature>
<evidence type="ECO:0000313" key="4">
    <source>
        <dbReference type="Proteomes" id="UP000465601"/>
    </source>
</evidence>
<dbReference type="Gene3D" id="2.60.200.20">
    <property type="match status" value="1"/>
</dbReference>
<keyword evidence="1" id="KW-0472">Membrane</keyword>
<dbReference type="CDD" id="cd00060">
    <property type="entry name" value="FHA"/>
    <property type="match status" value="1"/>
</dbReference>
<organism evidence="3 4">
    <name type="scientific">Alkaliphilus serpentinus</name>
    <dbReference type="NCBI Taxonomy" id="1482731"/>
    <lineage>
        <taxon>Bacteria</taxon>
        <taxon>Bacillati</taxon>
        <taxon>Bacillota</taxon>
        <taxon>Clostridia</taxon>
        <taxon>Peptostreptococcales</taxon>
        <taxon>Natronincolaceae</taxon>
        <taxon>Alkaliphilus</taxon>
    </lineage>
</organism>
<dbReference type="EMBL" id="WBZB01000006">
    <property type="protein sequence ID" value="KAB3532802.1"/>
    <property type="molecule type" value="Genomic_DNA"/>
</dbReference>
<dbReference type="RefSeq" id="WP_151864615.1">
    <property type="nucleotide sequence ID" value="NZ_WBZB01000006.1"/>
</dbReference>
<protein>
    <submittedName>
        <fullName evidence="3">FHA domain-containing protein</fullName>
    </submittedName>
</protein>
<reference evidence="3 4" key="1">
    <citation type="submission" date="2019-10" db="EMBL/GenBank/DDBJ databases">
        <title>Alkaliphilus serpentinus sp. nov. and Alkaliphilus pronyensis sp. nov., two novel anaerobic alkaliphilic species isolated from the serpentinized-hosted hydrothermal field of the Prony Bay (New Caledonia).</title>
        <authorList>
            <person name="Postec A."/>
        </authorList>
    </citation>
    <scope>NUCLEOTIDE SEQUENCE [LARGE SCALE GENOMIC DNA]</scope>
    <source>
        <strain evidence="3 4">LacT</strain>
    </source>
</reference>
<evidence type="ECO:0000256" key="1">
    <source>
        <dbReference type="SAM" id="Phobius"/>
    </source>
</evidence>
<accession>A0A833HRY6</accession>
<keyword evidence="1" id="KW-0812">Transmembrane</keyword>
<dbReference type="SMART" id="SM00240">
    <property type="entry name" value="FHA"/>
    <property type="match status" value="1"/>
</dbReference>
<feature type="transmembrane region" description="Helical" evidence="1">
    <location>
        <begin position="285"/>
        <end position="307"/>
    </location>
</feature>
<dbReference type="InterPro" id="IPR008984">
    <property type="entry name" value="SMAD_FHA_dom_sf"/>
</dbReference>
<dbReference type="OrthoDB" id="9783862at2"/>
<feature type="transmembrane region" description="Helical" evidence="1">
    <location>
        <begin position="255"/>
        <end position="273"/>
    </location>
</feature>
<dbReference type="InterPro" id="IPR045962">
    <property type="entry name" value="DUF6382"/>
</dbReference>
<comment type="caution">
    <text evidence="3">The sequence shown here is derived from an EMBL/GenBank/DDBJ whole genome shotgun (WGS) entry which is preliminary data.</text>
</comment>